<dbReference type="Gene3D" id="3.90.190.10">
    <property type="entry name" value="Protein tyrosine phosphatase superfamily"/>
    <property type="match status" value="1"/>
</dbReference>
<organism evidence="5 6">
    <name type="scientific">Caenorhabditis briggsae</name>
    <dbReference type="NCBI Taxonomy" id="6238"/>
    <lineage>
        <taxon>Eukaryota</taxon>
        <taxon>Metazoa</taxon>
        <taxon>Ecdysozoa</taxon>
        <taxon>Nematoda</taxon>
        <taxon>Chromadorea</taxon>
        <taxon>Rhabditida</taxon>
        <taxon>Rhabditina</taxon>
        <taxon>Rhabditomorpha</taxon>
        <taxon>Rhabditoidea</taxon>
        <taxon>Rhabditidae</taxon>
        <taxon>Peloderinae</taxon>
        <taxon>Caenorhabditis</taxon>
    </lineage>
</organism>
<feature type="chain" id="PRO_5042260097" description="Tyrosine-protein phosphatase domain-containing protein" evidence="2">
    <location>
        <begin position="24"/>
        <end position="1121"/>
    </location>
</feature>
<dbReference type="PANTHER" id="PTHR31227">
    <property type="entry name" value="PROTEIN CBG15697"/>
    <property type="match status" value="1"/>
</dbReference>
<proteinExistence type="predicted"/>
<reference evidence="5 6" key="1">
    <citation type="submission" date="2022-05" db="EMBL/GenBank/DDBJ databases">
        <title>Chromosome-level reference genomes for two strains of Caenorhabditis briggsae: an improved platform for comparative genomics.</title>
        <authorList>
            <person name="Stevens L."/>
            <person name="Andersen E.C."/>
        </authorList>
    </citation>
    <scope>NUCLEOTIDE SEQUENCE [LARGE SCALE GENOMIC DNA]</scope>
    <source>
        <strain evidence="5">QX1410_ONT</strain>
        <tissue evidence="5">Whole-organism</tissue>
    </source>
</reference>
<protein>
    <recommendedName>
        <fullName evidence="7">Tyrosine-protein phosphatase domain-containing protein</fullName>
    </recommendedName>
</protein>
<dbReference type="Proteomes" id="UP000827892">
    <property type="component" value="Chromosome IV"/>
</dbReference>
<keyword evidence="1" id="KW-0812">Transmembrane</keyword>
<dbReference type="PROSITE" id="PS50055">
    <property type="entry name" value="TYR_PHOSPHATASE_PTP"/>
    <property type="match status" value="1"/>
</dbReference>
<evidence type="ECO:0008006" key="7">
    <source>
        <dbReference type="Google" id="ProtNLM"/>
    </source>
</evidence>
<dbReference type="PANTHER" id="PTHR31227:SF1">
    <property type="entry name" value="DOMAIN OF UNKNOWN FUNCTION WSN DOMAIN-CONTAINING PROTEIN"/>
    <property type="match status" value="1"/>
</dbReference>
<dbReference type="InterPro" id="IPR000387">
    <property type="entry name" value="Tyr_Pase_dom"/>
</dbReference>
<evidence type="ECO:0000313" key="6">
    <source>
        <dbReference type="Proteomes" id="UP000827892"/>
    </source>
</evidence>
<feature type="transmembrane region" description="Helical" evidence="1">
    <location>
        <begin position="739"/>
        <end position="761"/>
    </location>
</feature>
<evidence type="ECO:0000259" key="3">
    <source>
        <dbReference type="PROSITE" id="PS50055"/>
    </source>
</evidence>
<feature type="domain" description="Tyrosine-protein phosphatase" evidence="3">
    <location>
        <begin position="804"/>
        <end position="1042"/>
    </location>
</feature>
<dbReference type="PROSITE" id="PS50056">
    <property type="entry name" value="TYR_PHOSPHATASE_2"/>
    <property type="match status" value="1"/>
</dbReference>
<dbReference type="SMART" id="SM00194">
    <property type="entry name" value="PTPc"/>
    <property type="match status" value="1"/>
</dbReference>
<keyword evidence="1" id="KW-0472">Membrane</keyword>
<keyword evidence="2" id="KW-0732">Signal</keyword>
<feature type="domain" description="Tyrosine specific protein phosphatases" evidence="4">
    <location>
        <begin position="969"/>
        <end position="1039"/>
    </location>
</feature>
<evidence type="ECO:0000259" key="4">
    <source>
        <dbReference type="PROSITE" id="PS50056"/>
    </source>
</evidence>
<evidence type="ECO:0000256" key="1">
    <source>
        <dbReference type="SAM" id="Phobius"/>
    </source>
</evidence>
<dbReference type="SUPFAM" id="SSF52799">
    <property type="entry name" value="(Phosphotyrosine protein) phosphatases II"/>
    <property type="match status" value="1"/>
</dbReference>
<feature type="signal peptide" evidence="2">
    <location>
        <begin position="1"/>
        <end position="23"/>
    </location>
</feature>
<dbReference type="InterPro" id="IPR003595">
    <property type="entry name" value="Tyr_Pase_cat"/>
</dbReference>
<dbReference type="InterPro" id="IPR003125">
    <property type="entry name" value="WSN"/>
</dbReference>
<dbReference type="EMBL" id="CP090894">
    <property type="protein sequence ID" value="ULT97997.1"/>
    <property type="molecule type" value="Genomic_DNA"/>
</dbReference>
<gene>
    <name evidence="5" type="ORF">L3Y34_005673</name>
</gene>
<accession>A0AAE9D7M2</accession>
<dbReference type="Pfam" id="PF00102">
    <property type="entry name" value="Y_phosphatase"/>
    <property type="match status" value="1"/>
</dbReference>
<dbReference type="GO" id="GO:0004725">
    <property type="term" value="F:protein tyrosine phosphatase activity"/>
    <property type="evidence" value="ECO:0007669"/>
    <property type="project" value="InterPro"/>
</dbReference>
<evidence type="ECO:0000313" key="5">
    <source>
        <dbReference type="EMBL" id="ULT97997.1"/>
    </source>
</evidence>
<dbReference type="AlphaFoldDB" id="A0AAE9D7M2"/>
<dbReference type="Pfam" id="PF02206">
    <property type="entry name" value="WSN"/>
    <property type="match status" value="1"/>
</dbReference>
<evidence type="ECO:0000256" key="2">
    <source>
        <dbReference type="SAM" id="SignalP"/>
    </source>
</evidence>
<dbReference type="SMART" id="SM00404">
    <property type="entry name" value="PTPc_motif"/>
    <property type="match status" value="1"/>
</dbReference>
<name>A0AAE9D7M2_CAEBR</name>
<sequence length="1121" mass="126061">MGYQKSKSTAVMLIFVFLCSINAILQDHPKPPIQDPRIVRNANQKSQDFLNHTSIVAHIANGISIQSGLMNGNMKIEDVVDMENQQGSSKYFSDITTFHQEFNFYSLEAPGTYMAEAEEKLKYLEGALTSDPSRLKITLSELTALNAQLKGISDAIDVFEKSVNALNGYPSLREGPSVLEPVEKMIHLIKIRGSFQISFTDESKTAIGSSLKLVLGLSSDSKTVSKGIQTANDLSESISMPRIHQKKFTSGFINGLSDLKLLEVESRNPWIAKMTGVEGERLGNLANGLEPLFKVQEQLNGLDVKLKPISSRSILLSMSKFKTLSTYLSNLDSSSSEKVRSLLDELKKCNGKRMLLPNEYESSEKVVETAKKLKALSENANAALEGLDTTQIKATIDGVMKSLGFQDFESQAAKDIDSVMDNIKNKNGFKSIRETIKQLKTRFANIPKSLKDEVKTMIDDSTKLNIFSEEVGVHKCLQKLTDDSANVSLGVLAAQKIRNLDSDEIKNVETAVSAISQVSKGLSVLKNIPSTMNQGTKDVTTSINEFPDSIAQSKVIGQSVASLHNAYGLKRMESQIAQLASVGASVTSEIQKIQNPEERKKVEKQWGDHKSDISKIQKSLNDIKSFDSKIPTSNTIGQLGNPFKNLVSISSAKINVKEKSKSLKFLISQDKIDPNMKSELEESLKTLEELETLDLDFSSHKNQFRNAPNAFNAFHSFLTSFLEMDHSKKDDEQDMAMTIIYVGVGVIVLLAILAGSIAYYFCVYKINKIKKAVMDFIKENRLISAKEAKEKHQQGVIKLIGIRNTGKEKRLRLIPKNKRSGWLAPPLNPDTRVIVNDEVDPYHATRIATRSKIVYVAAEVPLGDSTTGRTVNTCDDFWNLTMDQGSEFIVSCAAYSDRSRAVYYGRKINEVKEFDRFKITTKTKTAFIQDKVTCRELEVEDKSGVYPTRTIKHFHFLKWRLKMILTEHEPVFEVLKVVNTSKKPVIVHCVRGTANTMVFIGLQYVYEEVLFNPKVKFWDVIRELCEIRWGSFGYKDETMYVLTGVFYQLIKKFKLQMTPYTEDFAIMMECRVMTNKEVDEKYKKRKENGEGGVFFIAAWAGEKQDNEDELKEWDEKKISRK</sequence>
<keyword evidence="1" id="KW-1133">Transmembrane helix</keyword>
<dbReference type="InterPro" id="IPR029021">
    <property type="entry name" value="Prot-tyrosine_phosphatase-like"/>
</dbReference>
<dbReference type="InterPro" id="IPR000242">
    <property type="entry name" value="PTP_cat"/>
</dbReference>